<evidence type="ECO:0000313" key="7">
    <source>
        <dbReference type="Proteomes" id="UP000236447"/>
    </source>
</evidence>
<reference evidence="6 7" key="2">
    <citation type="journal article" date="2017" name="Genome Biol. Evol.">
        <title>Trajectories and Drivers of Genome Evolution in Surface-Associated Marine Phaeobacter.</title>
        <authorList>
            <person name="Freese H.M."/>
            <person name="Sikorski J."/>
            <person name="Bunk B."/>
            <person name="Scheuner C."/>
            <person name="Meier-Kolthoff J.P."/>
            <person name="Sproer C."/>
            <person name="Gram L."/>
            <person name="Overmann J."/>
        </authorList>
    </citation>
    <scope>NUCLEOTIDE SEQUENCE [LARGE SCALE GENOMIC DNA]</scope>
    <source>
        <strain evidence="6 7">P88</strain>
    </source>
</reference>
<evidence type="ECO:0000313" key="6">
    <source>
        <dbReference type="EMBL" id="AUQ98083.1"/>
    </source>
</evidence>
<dbReference type="GO" id="GO:0009372">
    <property type="term" value="P:quorum sensing"/>
    <property type="evidence" value="ECO:0007669"/>
    <property type="project" value="UniProtKB-UniRule"/>
</dbReference>
<evidence type="ECO:0000256" key="2">
    <source>
        <dbReference type="ARBA" id="ARBA00022679"/>
    </source>
</evidence>
<organism evidence="6 7">
    <name type="scientific">Phaeobacter inhibens</name>
    <dbReference type="NCBI Taxonomy" id="221822"/>
    <lineage>
        <taxon>Bacteria</taxon>
        <taxon>Pseudomonadati</taxon>
        <taxon>Pseudomonadota</taxon>
        <taxon>Alphaproteobacteria</taxon>
        <taxon>Rhodobacterales</taxon>
        <taxon>Roseobacteraceae</taxon>
        <taxon>Phaeobacter</taxon>
    </lineage>
</organism>
<evidence type="ECO:0000256" key="5">
    <source>
        <dbReference type="PROSITE-ProRule" id="PRU00533"/>
    </source>
</evidence>
<dbReference type="Gene3D" id="3.40.630.30">
    <property type="match status" value="1"/>
</dbReference>
<gene>
    <name evidence="6" type="ORF">PhaeoP88_00687</name>
</gene>
<dbReference type="RefSeq" id="WP_102883066.1">
    <property type="nucleotide sequence ID" value="NZ_CP010725.1"/>
</dbReference>
<keyword evidence="2" id="KW-0808">Transferase</keyword>
<dbReference type="InterPro" id="IPR001690">
    <property type="entry name" value="Autoind_synthase"/>
</dbReference>
<dbReference type="PANTHER" id="PTHR39322">
    <property type="entry name" value="ACYL-HOMOSERINE-LACTONE SYNTHASE"/>
    <property type="match status" value="1"/>
</dbReference>
<proteinExistence type="inferred from homology"/>
<dbReference type="AlphaFoldDB" id="A0A2I7K691"/>
<reference evidence="6 7" key="1">
    <citation type="journal article" date="2017" name="Front. Microbiol.">
        <title>Phaeobacter piscinae sp. nov., a species of the Roseobacter group and potential aquaculture probiont.</title>
        <authorList>
            <person name="Sonnenschein E.C."/>
            <person name="Phippen C.B.W."/>
            <person name="Nielsen K.F."/>
            <person name="Mateiu R.V."/>
            <person name="Melchiorsen J."/>
            <person name="Gram L."/>
            <person name="Overmann J."/>
            <person name="Freese H.M."/>
        </authorList>
    </citation>
    <scope>NUCLEOTIDE SEQUENCE [LARGE SCALE GENOMIC DNA]</scope>
    <source>
        <strain evidence="6 7">P88</strain>
    </source>
</reference>
<keyword evidence="3" id="KW-0949">S-adenosyl-L-methionine</keyword>
<dbReference type="PROSITE" id="PS51187">
    <property type="entry name" value="AUTOINDUCER_SYNTH_2"/>
    <property type="match status" value="1"/>
</dbReference>
<dbReference type="GO" id="GO:0016740">
    <property type="term" value="F:transferase activity"/>
    <property type="evidence" value="ECO:0007669"/>
    <property type="project" value="UniProtKB-KW"/>
</dbReference>
<dbReference type="EMBL" id="CP010725">
    <property type="protein sequence ID" value="AUQ98083.1"/>
    <property type="molecule type" value="Genomic_DNA"/>
</dbReference>
<dbReference type="GO" id="GO:0007165">
    <property type="term" value="P:signal transduction"/>
    <property type="evidence" value="ECO:0007669"/>
    <property type="project" value="TreeGrafter"/>
</dbReference>
<dbReference type="PANTHER" id="PTHR39322:SF1">
    <property type="entry name" value="ISOVALERYL-HOMOSERINE LACTONE SYNTHASE"/>
    <property type="match status" value="1"/>
</dbReference>
<evidence type="ECO:0000256" key="4">
    <source>
        <dbReference type="ARBA" id="ARBA00022929"/>
    </source>
</evidence>
<keyword evidence="1 5" id="KW-0673">Quorum sensing</keyword>
<name>A0A2I7K691_9RHOB</name>
<evidence type="ECO:0000256" key="1">
    <source>
        <dbReference type="ARBA" id="ARBA00022654"/>
    </source>
</evidence>
<dbReference type="InterPro" id="IPR016181">
    <property type="entry name" value="Acyl_CoA_acyltransferase"/>
</dbReference>
<sequence length="195" mass="21854">MISIVGPNPSEVSHQNILDFMAVRKAEFVDRLGWDLVHTSQVEWDEYDLPNAQFIVAYEDGKCIGGARLMRTDSITPRRQGQDLSYMLADFLSGALPVDFDPAAMKAELHPSADLWEMTRFVGSPHITRVILARANEYLAEVGAQSVLTLSPRLMPLALRRLGYKVSVLSKPVTFDGLEYVALRTDIRSDMRRTG</sequence>
<keyword evidence="4 5" id="KW-0071">Autoinducer synthesis</keyword>
<dbReference type="Pfam" id="PF00765">
    <property type="entry name" value="Autoind_synth"/>
    <property type="match status" value="1"/>
</dbReference>
<accession>A0A2I7K691</accession>
<comment type="similarity">
    <text evidence="5">Belongs to the autoinducer synthase family.</text>
</comment>
<protein>
    <submittedName>
        <fullName evidence="6">N-acyl-L-homoserine lactone synthetase</fullName>
    </submittedName>
</protein>
<dbReference type="Proteomes" id="UP000236447">
    <property type="component" value="Chromosome"/>
</dbReference>
<evidence type="ECO:0000256" key="3">
    <source>
        <dbReference type="ARBA" id="ARBA00022691"/>
    </source>
</evidence>
<dbReference type="SUPFAM" id="SSF55729">
    <property type="entry name" value="Acyl-CoA N-acyltransferases (Nat)"/>
    <property type="match status" value="1"/>
</dbReference>